<reference evidence="3" key="1">
    <citation type="journal article" date="2023" name="Proc. Natl. Acad. Sci. U.S.A.">
        <title>Genomic and structural basis for evolution of tropane alkaloid biosynthesis.</title>
        <authorList>
            <person name="Wanga Y.-J."/>
            <person name="Taina T."/>
            <person name="Yua J.-Y."/>
            <person name="Lia J."/>
            <person name="Xua B."/>
            <person name="Chenc J."/>
            <person name="D'Auriad J.C."/>
            <person name="Huanga J.-P."/>
            <person name="Huanga S.-X."/>
        </authorList>
    </citation>
    <scope>NUCLEOTIDE SEQUENCE [LARGE SCALE GENOMIC DNA]</scope>
    <source>
        <strain evidence="3">cv. KIB-2019</strain>
    </source>
</reference>
<evidence type="ECO:0000259" key="1">
    <source>
        <dbReference type="Pfam" id="PF23622"/>
    </source>
</evidence>
<dbReference type="PANTHER" id="PTHR34145:SF51">
    <property type="entry name" value="FBD DOMAIN-CONTAINING PROTEIN"/>
    <property type="match status" value="1"/>
</dbReference>
<evidence type="ECO:0000313" key="3">
    <source>
        <dbReference type="Proteomes" id="UP001152561"/>
    </source>
</evidence>
<sequence>MIDIVAPNLEDLYIGSFSRDLDVINNAASKSIKHLKLSAVAVNDQWLESIFSNLPNLEICHFVSCLSLRIMKISSYRLKLLEIVTCCNLIAVDLDTPNVIVIPKDMRENLLPPLYGAKRLHIKIMDQTNYSVVDVVDSLLWISPQVDTLSVDQGRSLNSLIKFTYRDAANEDEKPCCASQAWKCWRHELKKVKLQNFARTELEKLRNYFLTNTDTLSIIENPSECSL</sequence>
<dbReference type="Proteomes" id="UP001152561">
    <property type="component" value="Unassembled WGS sequence"/>
</dbReference>
<keyword evidence="3" id="KW-1185">Reference proteome</keyword>
<comment type="caution">
    <text evidence="2">The sequence shown here is derived from an EMBL/GenBank/DDBJ whole genome shotgun (WGS) entry which is preliminary data.</text>
</comment>
<dbReference type="AlphaFoldDB" id="A0A9Q1MM16"/>
<dbReference type="OrthoDB" id="1534647at2759"/>
<protein>
    <recommendedName>
        <fullName evidence="1">At1g61320/AtMIF1 LRR domain-containing protein</fullName>
    </recommendedName>
</protein>
<feature type="domain" description="At1g61320/AtMIF1 LRR" evidence="1">
    <location>
        <begin position="29"/>
        <end position="153"/>
    </location>
</feature>
<accession>A0A9Q1MM16</accession>
<dbReference type="InterPro" id="IPR055357">
    <property type="entry name" value="LRR_At1g61320_AtMIF1"/>
</dbReference>
<gene>
    <name evidence="2" type="ORF">K7X08_004145</name>
</gene>
<dbReference type="Gene3D" id="3.80.10.10">
    <property type="entry name" value="Ribonuclease Inhibitor"/>
    <property type="match status" value="1"/>
</dbReference>
<name>A0A9Q1MM16_9SOLA</name>
<proteinExistence type="predicted"/>
<dbReference type="InterPro" id="IPR032675">
    <property type="entry name" value="LRR_dom_sf"/>
</dbReference>
<dbReference type="InterPro" id="IPR053772">
    <property type="entry name" value="At1g61320/At1g61330-like"/>
</dbReference>
<dbReference type="PANTHER" id="PTHR34145">
    <property type="entry name" value="OS02G0105600 PROTEIN"/>
    <property type="match status" value="1"/>
</dbReference>
<evidence type="ECO:0000313" key="2">
    <source>
        <dbReference type="EMBL" id="KAJ8560087.1"/>
    </source>
</evidence>
<dbReference type="EMBL" id="JAJAGQ010000006">
    <property type="protein sequence ID" value="KAJ8560087.1"/>
    <property type="molecule type" value="Genomic_DNA"/>
</dbReference>
<dbReference type="Pfam" id="PF23622">
    <property type="entry name" value="LRR_At1g61320_AtMIF1"/>
    <property type="match status" value="1"/>
</dbReference>
<organism evidence="2 3">
    <name type="scientific">Anisodus acutangulus</name>
    <dbReference type="NCBI Taxonomy" id="402998"/>
    <lineage>
        <taxon>Eukaryota</taxon>
        <taxon>Viridiplantae</taxon>
        <taxon>Streptophyta</taxon>
        <taxon>Embryophyta</taxon>
        <taxon>Tracheophyta</taxon>
        <taxon>Spermatophyta</taxon>
        <taxon>Magnoliopsida</taxon>
        <taxon>eudicotyledons</taxon>
        <taxon>Gunneridae</taxon>
        <taxon>Pentapetalae</taxon>
        <taxon>asterids</taxon>
        <taxon>lamiids</taxon>
        <taxon>Solanales</taxon>
        <taxon>Solanaceae</taxon>
        <taxon>Solanoideae</taxon>
        <taxon>Hyoscyameae</taxon>
        <taxon>Anisodus</taxon>
    </lineage>
</organism>